<dbReference type="EMBL" id="UXUI01009458">
    <property type="protein sequence ID" value="VDD93755.1"/>
    <property type="molecule type" value="Genomic_DNA"/>
</dbReference>
<dbReference type="Pfam" id="PF03463">
    <property type="entry name" value="eRF1_1"/>
    <property type="match status" value="1"/>
</dbReference>
<dbReference type="InterPro" id="IPR005141">
    <property type="entry name" value="eRF1_2"/>
</dbReference>
<dbReference type="PANTHER" id="PTHR10113">
    <property type="entry name" value="PEPTIDE CHAIN RELEASE FACTOR SUBUNIT 1"/>
    <property type="match status" value="1"/>
</dbReference>
<dbReference type="InterPro" id="IPR005140">
    <property type="entry name" value="eRF1_Pelota-like_N"/>
</dbReference>
<dbReference type="Gene3D" id="3.30.420.60">
    <property type="entry name" value="eRF1 domain 2"/>
    <property type="match status" value="1"/>
</dbReference>
<protein>
    <recommendedName>
        <fullName evidence="5">Eukaryotic peptide chain release factor subunit 1</fullName>
    </recommendedName>
</protein>
<dbReference type="FunFam" id="3.30.960.10:FF:000001">
    <property type="entry name" value="Eukaryotic peptide chain release factor subunit 1"/>
    <property type="match status" value="1"/>
</dbReference>
<evidence type="ECO:0000313" key="10">
    <source>
        <dbReference type="Proteomes" id="UP000274131"/>
    </source>
</evidence>
<comment type="subunit">
    <text evidence="4">Heterodimer of two subunits, one of which binds GTP.</text>
</comment>
<keyword evidence="7" id="KW-0648">Protein biosynthesis</keyword>
<dbReference type="AlphaFoldDB" id="A0A158QBC4"/>
<keyword evidence="10" id="KW-1185">Reference proteome</keyword>
<comment type="function">
    <text evidence="1">Directs the termination of nascent peptide synthesis (translation) in response to the termination codons UAA, UAG and UGA.</text>
</comment>
<gene>
    <name evidence="9" type="ORF">EVEC_LOCUS8506</name>
</gene>
<evidence type="ECO:0000256" key="6">
    <source>
        <dbReference type="ARBA" id="ARBA00022490"/>
    </source>
</evidence>
<evidence type="ECO:0000256" key="7">
    <source>
        <dbReference type="ARBA" id="ARBA00022917"/>
    </source>
</evidence>
<dbReference type="InterPro" id="IPR042226">
    <property type="entry name" value="eFR1_2_sf"/>
</dbReference>
<evidence type="ECO:0000259" key="8">
    <source>
        <dbReference type="SMART" id="SM01194"/>
    </source>
</evidence>
<accession>A0A158QBC4</accession>
<evidence type="ECO:0000256" key="4">
    <source>
        <dbReference type="ARBA" id="ARBA00011520"/>
    </source>
</evidence>
<dbReference type="SMART" id="SM01194">
    <property type="entry name" value="eRF1_1"/>
    <property type="match status" value="1"/>
</dbReference>
<comment type="similarity">
    <text evidence="3">Belongs to the eukaryotic release factor 1 family.</text>
</comment>
<dbReference type="InterPro" id="IPR024049">
    <property type="entry name" value="eRF1_1_sf"/>
</dbReference>
<name>A0A158QBC4_ENTVE</name>
<evidence type="ECO:0000256" key="1">
    <source>
        <dbReference type="ARBA" id="ARBA00002832"/>
    </source>
</evidence>
<comment type="subcellular location">
    <subcellularLocation>
        <location evidence="2">Cytoplasm</location>
    </subcellularLocation>
</comment>
<dbReference type="WBParaSite" id="EVEC_0000906501-mRNA-1">
    <property type="protein sequence ID" value="EVEC_0000906501-mRNA-1"/>
    <property type="gene ID" value="EVEC_0000906501"/>
</dbReference>
<dbReference type="FunFam" id="3.30.1330.30:FF:000009">
    <property type="entry name" value="Eukaryotic peptide chain release factor subunit 1"/>
    <property type="match status" value="1"/>
</dbReference>
<dbReference type="Gene3D" id="3.30.1330.30">
    <property type="match status" value="1"/>
</dbReference>
<dbReference type="Pfam" id="PF03464">
    <property type="entry name" value="eRF1_2"/>
    <property type="match status" value="1"/>
</dbReference>
<dbReference type="SUPFAM" id="SSF53137">
    <property type="entry name" value="Translational machinery components"/>
    <property type="match status" value="1"/>
</dbReference>
<sequence>MSAGNGEESVDRNVEVWKVKRLIKSLEMARGNGTSMISLIIPPRDQIARISKMLADEYGTASNIKSRVNRLSVLGAITSVQGRLKLYNKVPPNGLVIYCGTIVTDEGKEKKVNIDFEPFKPINTSLYLCDNKFHTEALQALLADDNKFGFIVMDGNGSLFGTLQGNTREVLHKFTVELPKKHGRGGQSALRFARLRMEKRHNYVRKVAETAVEMFIRNDKVVVAGLILAGSADFKTELGQSDMFDPRLQAKMIKTVDVSYGGENGFNQAIELAADALANVKFIQEKKLIQGYFDEISQDTGKYVFGVNDTLQALEMGAVETLICWENLDITRYKLKKEKIVHLRPDQEKNKSHFTDPATGAELELVESMALLEWLANNYKSFGAALEIVTDRSQEGAQFVRGFGGIGGLLRYRVDFQLSDLNEGIDDIDLDDY</sequence>
<dbReference type="InterPro" id="IPR004403">
    <property type="entry name" value="Peptide_chain-rel_eRF1/aRF1"/>
</dbReference>
<dbReference type="GO" id="GO:0003747">
    <property type="term" value="F:translation release factor activity"/>
    <property type="evidence" value="ECO:0007669"/>
    <property type="project" value="InterPro"/>
</dbReference>
<dbReference type="NCBIfam" id="TIGR03676">
    <property type="entry name" value="aRF1_eRF1"/>
    <property type="match status" value="1"/>
</dbReference>
<reference evidence="9 10" key="2">
    <citation type="submission" date="2018-10" db="EMBL/GenBank/DDBJ databases">
        <authorList>
            <consortium name="Pathogen Informatics"/>
        </authorList>
    </citation>
    <scope>NUCLEOTIDE SEQUENCE [LARGE SCALE GENOMIC DNA]</scope>
</reference>
<dbReference type="Pfam" id="PF03465">
    <property type="entry name" value="eRF1_3"/>
    <property type="match status" value="1"/>
</dbReference>
<feature type="domain" description="eRF1/Pelota-like N-terminal" evidence="8">
    <location>
        <begin position="7"/>
        <end position="143"/>
    </location>
</feature>
<dbReference type="InterPro" id="IPR005142">
    <property type="entry name" value="eRF1_3"/>
</dbReference>
<evidence type="ECO:0000313" key="9">
    <source>
        <dbReference type="EMBL" id="VDD93755.1"/>
    </source>
</evidence>
<dbReference type="FunFam" id="3.30.420.60:FF:000001">
    <property type="entry name" value="Eukaryotic peptide chain release factor subunit 1"/>
    <property type="match status" value="1"/>
</dbReference>
<proteinExistence type="inferred from homology"/>
<dbReference type="SUPFAM" id="SSF55481">
    <property type="entry name" value="N-terminal domain of eukaryotic peptide chain release factor subunit 1, ERF1"/>
    <property type="match status" value="1"/>
</dbReference>
<organism evidence="11">
    <name type="scientific">Enterobius vermicularis</name>
    <name type="common">Human pinworm</name>
    <dbReference type="NCBI Taxonomy" id="51028"/>
    <lineage>
        <taxon>Eukaryota</taxon>
        <taxon>Metazoa</taxon>
        <taxon>Ecdysozoa</taxon>
        <taxon>Nematoda</taxon>
        <taxon>Chromadorea</taxon>
        <taxon>Rhabditida</taxon>
        <taxon>Spirurina</taxon>
        <taxon>Oxyuridomorpha</taxon>
        <taxon>Oxyuroidea</taxon>
        <taxon>Oxyuridae</taxon>
        <taxon>Enterobius</taxon>
    </lineage>
</organism>
<evidence type="ECO:0000256" key="3">
    <source>
        <dbReference type="ARBA" id="ARBA00005326"/>
    </source>
</evidence>
<evidence type="ECO:0000313" key="11">
    <source>
        <dbReference type="WBParaSite" id="EVEC_0000906501-mRNA-1"/>
    </source>
</evidence>
<evidence type="ECO:0000256" key="5">
    <source>
        <dbReference type="ARBA" id="ARBA00013382"/>
    </source>
</evidence>
<dbReference type="Gene3D" id="3.30.960.10">
    <property type="entry name" value="eRF1 domain 1"/>
    <property type="match status" value="1"/>
</dbReference>
<dbReference type="GO" id="GO:0005829">
    <property type="term" value="C:cytosol"/>
    <property type="evidence" value="ECO:0007669"/>
    <property type="project" value="UniProtKB-ARBA"/>
</dbReference>
<dbReference type="OrthoDB" id="10254527at2759"/>
<dbReference type="InterPro" id="IPR029064">
    <property type="entry name" value="Ribosomal_eL30-like_sf"/>
</dbReference>
<keyword evidence="6" id="KW-0963">Cytoplasm</keyword>
<dbReference type="STRING" id="51028.A0A158QBC4"/>
<dbReference type="SUPFAM" id="SSF55315">
    <property type="entry name" value="L30e-like"/>
    <property type="match status" value="1"/>
</dbReference>
<reference evidence="11" key="1">
    <citation type="submission" date="2016-04" db="UniProtKB">
        <authorList>
            <consortium name="WormBaseParasite"/>
        </authorList>
    </citation>
    <scope>IDENTIFICATION</scope>
</reference>
<dbReference type="Proteomes" id="UP000274131">
    <property type="component" value="Unassembled WGS sequence"/>
</dbReference>
<evidence type="ECO:0000256" key="2">
    <source>
        <dbReference type="ARBA" id="ARBA00004496"/>
    </source>
</evidence>